<feature type="transmembrane region" description="Helical" evidence="13">
    <location>
        <begin position="88"/>
        <end position="109"/>
    </location>
</feature>
<evidence type="ECO:0000313" key="15">
    <source>
        <dbReference type="Proteomes" id="UP000656732"/>
    </source>
</evidence>
<evidence type="ECO:0000256" key="3">
    <source>
        <dbReference type="ARBA" id="ARBA00022448"/>
    </source>
</evidence>
<dbReference type="AlphaFoldDB" id="A0A918EYN0"/>
<feature type="binding site" evidence="12">
    <location>
        <position position="467"/>
    </location>
    <ligand>
        <name>K(+)</name>
        <dbReference type="ChEBI" id="CHEBI:29103"/>
    </ligand>
</feature>
<dbReference type="PANTHER" id="PTHR32024:SF2">
    <property type="entry name" value="TRK SYSTEM POTASSIUM UPTAKE PROTEIN TRKG-RELATED"/>
    <property type="match status" value="1"/>
</dbReference>
<feature type="transmembrane region" description="Helical" evidence="13">
    <location>
        <begin position="422"/>
        <end position="444"/>
    </location>
</feature>
<feature type="transmembrane region" description="Helical" evidence="13">
    <location>
        <begin position="208"/>
        <end position="228"/>
    </location>
</feature>
<keyword evidence="6" id="KW-0633">Potassium transport</keyword>
<feature type="transmembrane region" description="Helical" evidence="13">
    <location>
        <begin position="489"/>
        <end position="509"/>
    </location>
</feature>
<dbReference type="InterPro" id="IPR003445">
    <property type="entry name" value="Cat_transpt"/>
</dbReference>
<keyword evidence="4" id="KW-1003">Cell membrane</keyword>
<accession>A0A918EYN0</accession>
<dbReference type="GO" id="GO:0005886">
    <property type="term" value="C:plasma membrane"/>
    <property type="evidence" value="ECO:0007669"/>
    <property type="project" value="UniProtKB-SubCell"/>
</dbReference>
<evidence type="ECO:0000256" key="13">
    <source>
        <dbReference type="SAM" id="Phobius"/>
    </source>
</evidence>
<evidence type="ECO:0000256" key="5">
    <source>
        <dbReference type="ARBA" id="ARBA00022519"/>
    </source>
</evidence>
<dbReference type="GO" id="GO:0046872">
    <property type="term" value="F:metal ion binding"/>
    <property type="evidence" value="ECO:0007669"/>
    <property type="project" value="UniProtKB-KW"/>
</dbReference>
<evidence type="ECO:0000256" key="1">
    <source>
        <dbReference type="ARBA" id="ARBA00004429"/>
    </source>
</evidence>
<feature type="transmembrane region" description="Helical" evidence="13">
    <location>
        <begin position="27"/>
        <end position="51"/>
    </location>
</feature>
<feature type="transmembrane region" description="Helical" evidence="13">
    <location>
        <begin position="300"/>
        <end position="320"/>
    </location>
</feature>
<gene>
    <name evidence="14" type="ORF">GCM10010280_32410</name>
</gene>
<evidence type="ECO:0000256" key="12">
    <source>
        <dbReference type="PIRSR" id="PIRSR006247-1"/>
    </source>
</evidence>
<evidence type="ECO:0000256" key="11">
    <source>
        <dbReference type="ARBA" id="ARBA00023136"/>
    </source>
</evidence>
<evidence type="ECO:0000256" key="10">
    <source>
        <dbReference type="ARBA" id="ARBA00023065"/>
    </source>
</evidence>
<keyword evidence="10" id="KW-0406">Ion transport</keyword>
<keyword evidence="15" id="KW-1185">Reference proteome</keyword>
<evidence type="ECO:0000256" key="7">
    <source>
        <dbReference type="ARBA" id="ARBA00022692"/>
    </source>
</evidence>
<evidence type="ECO:0000256" key="2">
    <source>
        <dbReference type="ARBA" id="ARBA00009137"/>
    </source>
</evidence>
<feature type="binding site" evidence="12">
    <location>
        <position position="132"/>
    </location>
    <ligand>
        <name>K(+)</name>
        <dbReference type="ChEBI" id="CHEBI:29103"/>
    </ligand>
</feature>
<keyword evidence="11 13" id="KW-0472">Membrane</keyword>
<dbReference type="EMBL" id="BMTU01000005">
    <property type="protein sequence ID" value="GGQ83004.1"/>
    <property type="molecule type" value="Genomic_DNA"/>
</dbReference>
<evidence type="ECO:0000256" key="9">
    <source>
        <dbReference type="ARBA" id="ARBA00022989"/>
    </source>
</evidence>
<sequence length="516" mass="54050">MTLPRTAPGRARRWPARGRLGVDLRTALGVVGALLAWFALAFLAPAAVALATGEPPWPFLVAGAGSAVVGLALRRLTGERPPLGVREGFLVVVAVWLLVPAFGALPFLLGRVPQLDRPADAYFEAMSGFTATGATVLTDVDALGTDMLFWRQLTHGLGGLGIIVLALAVLPRLRIGGRELLRSELPGPVEMESLGATVRGTARRLWKIYLAVTAAGVLVLAGLGWTGLDRRMDLFTAFSYATSAVALGGFTPDGDSARGLAPVTQWVLCALMVVAGVNLLRLYRFAVLRQFRAGVRDEELRLYLALLVAGSAVLAVELFADGVVEGFGGVRHAVFQTVSVMTTTGFATLDWSGWGTLAALTLLALMFVGACAGSASGSVKVVRHLTLFRFTRHELEQAVHPDAVLPVRVSGRVVDNRALRSALVFALLYVLALALGTLCLAVDAGGSAPGNGAFTALGAAAACLGNVGPAFGELGPFGSYAPLGTLSKAALTALMLLGRIEIVPLAVLLRRGYWRA</sequence>
<dbReference type="PIRSF" id="PIRSF006247">
    <property type="entry name" value="TrkH"/>
    <property type="match status" value="1"/>
</dbReference>
<feature type="transmembrane region" description="Helical" evidence="13">
    <location>
        <begin position="153"/>
        <end position="173"/>
    </location>
</feature>
<protein>
    <submittedName>
        <fullName evidence="14">Potassium transporter TrkG</fullName>
    </submittedName>
</protein>
<keyword evidence="12" id="KW-0479">Metal-binding</keyword>
<feature type="binding site" evidence="12">
    <location>
        <position position="466"/>
    </location>
    <ligand>
        <name>K(+)</name>
        <dbReference type="ChEBI" id="CHEBI:29103"/>
    </ligand>
</feature>
<keyword evidence="7 13" id="KW-0812">Transmembrane</keyword>
<evidence type="ECO:0000313" key="14">
    <source>
        <dbReference type="EMBL" id="GGQ83004.1"/>
    </source>
</evidence>
<comment type="caution">
    <text evidence="14">The sequence shown here is derived from an EMBL/GenBank/DDBJ whole genome shotgun (WGS) entry which is preliminary data.</text>
</comment>
<feature type="binding site" evidence="12">
    <location>
        <position position="344"/>
    </location>
    <ligand>
        <name>K(+)</name>
        <dbReference type="ChEBI" id="CHEBI:29103"/>
    </ligand>
</feature>
<feature type="transmembrane region" description="Helical" evidence="13">
    <location>
        <begin position="57"/>
        <end position="76"/>
    </location>
</feature>
<dbReference type="Proteomes" id="UP000656732">
    <property type="component" value="Unassembled WGS sequence"/>
</dbReference>
<keyword evidence="5" id="KW-0997">Cell inner membrane</keyword>
<organism evidence="14 15">
    <name type="scientific">Streptomyces pilosus</name>
    <dbReference type="NCBI Taxonomy" id="28893"/>
    <lineage>
        <taxon>Bacteria</taxon>
        <taxon>Bacillati</taxon>
        <taxon>Actinomycetota</taxon>
        <taxon>Actinomycetes</taxon>
        <taxon>Kitasatosporales</taxon>
        <taxon>Streptomycetaceae</taxon>
        <taxon>Streptomyces</taxon>
    </lineage>
</organism>
<name>A0A918EYN0_9ACTN</name>
<keyword evidence="8 12" id="KW-0630">Potassium</keyword>
<feature type="binding site" evidence="12">
    <location>
        <position position="343"/>
    </location>
    <ligand>
        <name>K(+)</name>
        <dbReference type="ChEBI" id="CHEBI:29103"/>
    </ligand>
</feature>
<dbReference type="InterPro" id="IPR004772">
    <property type="entry name" value="TrkH"/>
</dbReference>
<reference evidence="14" key="1">
    <citation type="journal article" date="2014" name="Int. J. Syst. Evol. Microbiol.">
        <title>Complete genome sequence of Corynebacterium casei LMG S-19264T (=DSM 44701T), isolated from a smear-ripened cheese.</title>
        <authorList>
            <consortium name="US DOE Joint Genome Institute (JGI-PGF)"/>
            <person name="Walter F."/>
            <person name="Albersmeier A."/>
            <person name="Kalinowski J."/>
            <person name="Ruckert C."/>
        </authorList>
    </citation>
    <scope>NUCLEOTIDE SEQUENCE</scope>
    <source>
        <strain evidence="14">JCM 4403</strain>
    </source>
</reference>
<feature type="binding site" evidence="12">
    <location>
        <position position="247"/>
    </location>
    <ligand>
        <name>K(+)</name>
        <dbReference type="ChEBI" id="CHEBI:29103"/>
    </ligand>
</feature>
<feature type="binding site" evidence="12">
    <location>
        <position position="248"/>
    </location>
    <ligand>
        <name>K(+)</name>
        <dbReference type="ChEBI" id="CHEBI:29103"/>
    </ligand>
</feature>
<dbReference type="Pfam" id="PF02386">
    <property type="entry name" value="TrkH"/>
    <property type="match status" value="1"/>
</dbReference>
<evidence type="ECO:0000256" key="8">
    <source>
        <dbReference type="ARBA" id="ARBA00022958"/>
    </source>
</evidence>
<keyword evidence="9 13" id="KW-1133">Transmembrane helix</keyword>
<dbReference type="PANTHER" id="PTHR32024">
    <property type="entry name" value="TRK SYSTEM POTASSIUM UPTAKE PROTEIN TRKG-RELATED"/>
    <property type="match status" value="1"/>
</dbReference>
<comment type="similarity">
    <text evidence="2">Belongs to the TrkH potassium transport family.</text>
</comment>
<dbReference type="GO" id="GO:0015379">
    <property type="term" value="F:potassium:chloride symporter activity"/>
    <property type="evidence" value="ECO:0007669"/>
    <property type="project" value="InterPro"/>
</dbReference>
<keyword evidence="3" id="KW-0813">Transport</keyword>
<proteinExistence type="inferred from homology"/>
<evidence type="ECO:0000256" key="6">
    <source>
        <dbReference type="ARBA" id="ARBA00022538"/>
    </source>
</evidence>
<feature type="transmembrane region" description="Helical" evidence="13">
    <location>
        <begin position="351"/>
        <end position="375"/>
    </location>
</feature>
<comment type="subcellular location">
    <subcellularLocation>
        <location evidence="1">Cell inner membrane</location>
        <topology evidence="1">Multi-pass membrane protein</topology>
    </subcellularLocation>
</comment>
<feature type="transmembrane region" description="Helical" evidence="13">
    <location>
        <begin position="263"/>
        <end position="280"/>
    </location>
</feature>
<evidence type="ECO:0000256" key="4">
    <source>
        <dbReference type="ARBA" id="ARBA00022475"/>
    </source>
</evidence>
<reference evidence="14" key="2">
    <citation type="submission" date="2020-09" db="EMBL/GenBank/DDBJ databases">
        <authorList>
            <person name="Sun Q."/>
            <person name="Ohkuma M."/>
        </authorList>
    </citation>
    <scope>NUCLEOTIDE SEQUENCE</scope>
    <source>
        <strain evidence="14">JCM 4403</strain>
    </source>
</reference>